<dbReference type="InterPro" id="IPR004561">
    <property type="entry name" value="IsoChor_synthase"/>
</dbReference>
<dbReference type="PANTHER" id="PTHR42839:SF2">
    <property type="entry name" value="ISOCHORISMATE SYNTHASE ENTC"/>
    <property type="match status" value="1"/>
</dbReference>
<comment type="catalytic activity">
    <reaction evidence="1">
        <text>chorismate = isochorismate</text>
        <dbReference type="Rhea" id="RHEA:18985"/>
        <dbReference type="ChEBI" id="CHEBI:29748"/>
        <dbReference type="ChEBI" id="CHEBI:29780"/>
        <dbReference type="EC" id="5.4.4.2"/>
    </reaction>
</comment>
<organism evidence="7 8">
    <name type="scientific">Porphyromonas gingivicanis</name>
    <dbReference type="NCBI Taxonomy" id="266762"/>
    <lineage>
        <taxon>Bacteria</taxon>
        <taxon>Pseudomonadati</taxon>
        <taxon>Bacteroidota</taxon>
        <taxon>Bacteroidia</taxon>
        <taxon>Bacteroidales</taxon>
        <taxon>Porphyromonadaceae</taxon>
        <taxon>Porphyromonas</taxon>
    </lineage>
</organism>
<dbReference type="STRING" id="266762.HQ36_04165"/>
<comment type="similarity">
    <text evidence="2">Belongs to the isochorismate synthase family.</text>
</comment>
<dbReference type="EMBL" id="JQZW01000008">
    <property type="protein sequence ID" value="KGN98115.1"/>
    <property type="molecule type" value="Genomic_DNA"/>
</dbReference>
<proteinExistence type="inferred from homology"/>
<accession>A0A0A2G6V6</accession>
<name>A0A0A2G6V6_9PORP</name>
<dbReference type="PANTHER" id="PTHR42839">
    <property type="entry name" value="ISOCHORISMATE SYNTHASE ENTC"/>
    <property type="match status" value="1"/>
</dbReference>
<dbReference type="Gene3D" id="3.60.120.10">
    <property type="entry name" value="Anthranilate synthase"/>
    <property type="match status" value="1"/>
</dbReference>
<dbReference type="RefSeq" id="WP_036883610.1">
    <property type="nucleotide sequence ID" value="NZ_JQZW01000008.1"/>
</dbReference>
<evidence type="ECO:0000256" key="5">
    <source>
        <dbReference type="ARBA" id="ARBA00041564"/>
    </source>
</evidence>
<keyword evidence="4" id="KW-0413">Isomerase</keyword>
<gene>
    <name evidence="7" type="ORF">HQ36_04165</name>
</gene>
<evidence type="ECO:0000259" key="6">
    <source>
        <dbReference type="Pfam" id="PF00425"/>
    </source>
</evidence>
<reference evidence="7 8" key="1">
    <citation type="submission" date="2014-08" db="EMBL/GenBank/DDBJ databases">
        <title>Porphyromonas gingivicanis strain:COT-022_OH1391 Genome sequencing.</title>
        <authorList>
            <person name="Wallis C."/>
            <person name="Deusch O."/>
            <person name="O'Flynn C."/>
            <person name="Davis I."/>
            <person name="Jospin G."/>
            <person name="Darling A.E."/>
            <person name="Coil D.A."/>
            <person name="Alexiev A."/>
            <person name="Horsfall A."/>
            <person name="Kirkwood N."/>
            <person name="Harris S."/>
            <person name="Eisen J.A."/>
        </authorList>
    </citation>
    <scope>NUCLEOTIDE SEQUENCE [LARGE SCALE GENOMIC DNA]</scope>
    <source>
        <strain evidence="8">COT-022 OH1391</strain>
    </source>
</reference>
<evidence type="ECO:0000256" key="3">
    <source>
        <dbReference type="ARBA" id="ARBA00012824"/>
    </source>
</evidence>
<evidence type="ECO:0000256" key="1">
    <source>
        <dbReference type="ARBA" id="ARBA00000799"/>
    </source>
</evidence>
<protein>
    <recommendedName>
        <fullName evidence="3">isochorismate synthase</fullName>
        <ecNumber evidence="3">5.4.4.2</ecNumber>
    </recommendedName>
    <alternativeName>
        <fullName evidence="5">Isochorismate mutase</fullName>
    </alternativeName>
</protein>
<comment type="caution">
    <text evidence="7">The sequence shown here is derived from an EMBL/GenBank/DDBJ whole genome shotgun (WGS) entry which is preliminary data.</text>
</comment>
<dbReference type="NCBIfam" id="TIGR00543">
    <property type="entry name" value="isochor_syn"/>
    <property type="match status" value="1"/>
</dbReference>
<evidence type="ECO:0000313" key="7">
    <source>
        <dbReference type="EMBL" id="KGN98115.1"/>
    </source>
</evidence>
<dbReference type="InterPro" id="IPR015890">
    <property type="entry name" value="Chorismate_C"/>
</dbReference>
<evidence type="ECO:0000256" key="2">
    <source>
        <dbReference type="ARBA" id="ARBA00005297"/>
    </source>
</evidence>
<dbReference type="eggNOG" id="COG1169">
    <property type="taxonomic scope" value="Bacteria"/>
</dbReference>
<dbReference type="SUPFAM" id="SSF56322">
    <property type="entry name" value="ADC synthase"/>
    <property type="match status" value="1"/>
</dbReference>
<keyword evidence="8" id="KW-1185">Reference proteome</keyword>
<dbReference type="GO" id="GO:0008909">
    <property type="term" value="F:isochorismate synthase activity"/>
    <property type="evidence" value="ECO:0007669"/>
    <property type="project" value="UniProtKB-EC"/>
</dbReference>
<dbReference type="OrthoDB" id="9806579at2"/>
<dbReference type="AlphaFoldDB" id="A0A0A2G6V6"/>
<evidence type="ECO:0000256" key="4">
    <source>
        <dbReference type="ARBA" id="ARBA00023235"/>
    </source>
</evidence>
<evidence type="ECO:0000313" key="8">
    <source>
        <dbReference type="Proteomes" id="UP000030134"/>
    </source>
</evidence>
<dbReference type="EC" id="5.4.4.2" evidence="3"/>
<dbReference type="Pfam" id="PF00425">
    <property type="entry name" value="Chorismate_bind"/>
    <property type="match status" value="1"/>
</dbReference>
<dbReference type="InterPro" id="IPR005801">
    <property type="entry name" value="ADC_synthase"/>
</dbReference>
<dbReference type="Proteomes" id="UP000030134">
    <property type="component" value="Unassembled WGS sequence"/>
</dbReference>
<sequence length="360" mass="40232">MIQALESVKSLWKRAIPFALYRLPKESRAVLLVGAESTLRSYDSVSEITFEESFVIAPFNVDEKTPVVAFTPLEEYQIPLNNAETTVNNLFSEPSFSAVEASYTNLFNAYHSAIRRGEAEKLVLARQRTQKLPDSFPPVEAWKKATEAYPHAFVYLAYTEPTGLWLGASPEVLLSGEGGTWSTTALAGTQPLEEGALPTCWTEKNRAEQAYVSTYIRAVLAPLASHLEESTPYTIQAGAMAHLKTDFSFQLHFSTIVPFLLNALHPTPAVCGLPKREALEFILQHEHDKRSYYAGFLGRIYPEGATHIYVNIRCLHWQRGQVTFYAGGGIVSSSELEEEWLETERKMDTMARLIAVDPSC</sequence>
<feature type="domain" description="Chorismate-utilising enzyme C-terminal" evidence="6">
    <location>
        <begin position="101"/>
        <end position="346"/>
    </location>
</feature>